<gene>
    <name evidence="3" type="primary">phaR</name>
</gene>
<dbReference type="GO" id="GO:0006355">
    <property type="term" value="P:regulation of DNA-templated transcription"/>
    <property type="evidence" value="ECO:0007669"/>
    <property type="project" value="InterPro"/>
</dbReference>
<feature type="domain" description="PHA accumulation regulator DNA-binding N-terminal" evidence="2">
    <location>
        <begin position="7"/>
        <end position="66"/>
    </location>
</feature>
<dbReference type="AlphaFoldDB" id="A0A0U3JCF3"/>
<evidence type="ECO:0000259" key="2">
    <source>
        <dbReference type="Pfam" id="PF07879"/>
    </source>
</evidence>
<feature type="domain" description="PHB accumulation regulatory" evidence="1">
    <location>
        <begin position="125"/>
        <end position="161"/>
    </location>
</feature>
<reference evidence="3" key="1">
    <citation type="submission" date="2015-10" db="EMBL/GenBank/DDBJ databases">
        <title>Biosynthesis of SCL-MCL polyhydroxyalkanoates by metagenomic clones in Pseudomonas putida.</title>
        <authorList>
            <person name="Cheng J."/>
            <person name="Charles T.C."/>
        </authorList>
    </citation>
    <scope>NUCLEOTIDE SEQUENCE</scope>
</reference>
<evidence type="ECO:0000259" key="1">
    <source>
        <dbReference type="Pfam" id="PF05233"/>
    </source>
</evidence>
<evidence type="ECO:0000313" key="3">
    <source>
        <dbReference type="EMBL" id="ALV86812.1"/>
    </source>
</evidence>
<dbReference type="EMBL" id="KT944278">
    <property type="protein sequence ID" value="ALV86812.1"/>
    <property type="molecule type" value="Genomic_DNA"/>
</dbReference>
<accession>A0A0U3JCF3</accession>
<organism evidence="3">
    <name type="scientific">uncultured bacterium P11N2</name>
    <dbReference type="NCBI Taxonomy" id="1748282"/>
    <lineage>
        <taxon>Bacteria</taxon>
        <taxon>environmental samples</taxon>
    </lineage>
</organism>
<name>A0A0U3JCF3_9BACT</name>
<dbReference type="NCBIfam" id="TIGR01848">
    <property type="entry name" value="PHA_reg_PhaR"/>
    <property type="match status" value="1"/>
</dbReference>
<dbReference type="Pfam" id="PF05233">
    <property type="entry name" value="PHB_acc"/>
    <property type="match status" value="2"/>
</dbReference>
<dbReference type="InterPro" id="IPR012909">
    <property type="entry name" value="PHA_DNA-bd_N"/>
</dbReference>
<dbReference type="InterPro" id="IPR010134">
    <property type="entry name" value="PHA_reg_PhaR"/>
</dbReference>
<feature type="domain" description="PHB accumulation regulatory" evidence="1">
    <location>
        <begin position="71"/>
        <end position="109"/>
    </location>
</feature>
<protein>
    <submittedName>
        <fullName evidence="3">Polyhydroxyalkanoate synthesis repressor PhaR</fullName>
    </submittedName>
</protein>
<dbReference type="InterPro" id="IPR007897">
    <property type="entry name" value="PHB_accumulat"/>
</dbReference>
<dbReference type="Pfam" id="PF07879">
    <property type="entry name" value="PHB_acc_N"/>
    <property type="match status" value="1"/>
</dbReference>
<sequence length="183" mass="20553">METQGRLIKKYPNRRLYDTCTSTYITLVDIKALVLAHEAFQVVDAKSGADLTRSILLQIILEEEAGGAPMFSSEMLSQMIRFYGSAMQSMMGRYLDSNMKAFVDMQAKLKDQTGSLYGAPGLGNQDMWSQFLNFQAPAMQNMMSAYVEQSQQLFQKMQENMKEQARKIFPGGATQPEDAKSGK</sequence>
<proteinExistence type="predicted"/>